<dbReference type="EMBL" id="CP060028">
    <property type="protein sequence ID" value="QND80513.1"/>
    <property type="molecule type" value="Genomic_DNA"/>
</dbReference>
<keyword evidence="2" id="KW-1185">Reference proteome</keyword>
<evidence type="ECO:0000313" key="1">
    <source>
        <dbReference type="EMBL" id="QND80513.1"/>
    </source>
</evidence>
<accession>A0ABX6RB60</accession>
<dbReference type="RefSeq" id="WP_185895727.1">
    <property type="nucleotide sequence ID" value="NZ_CP060028.1"/>
</dbReference>
<organism evidence="1 2">
    <name type="scientific">Pseudoxanthomonas mexicana</name>
    <dbReference type="NCBI Taxonomy" id="128785"/>
    <lineage>
        <taxon>Bacteria</taxon>
        <taxon>Pseudomonadati</taxon>
        <taxon>Pseudomonadota</taxon>
        <taxon>Gammaproteobacteria</taxon>
        <taxon>Lysobacterales</taxon>
        <taxon>Lysobacteraceae</taxon>
        <taxon>Pseudoxanthomonas</taxon>
    </lineage>
</organism>
<gene>
    <name evidence="1" type="ORF">H4W19_01525</name>
</gene>
<protein>
    <submittedName>
        <fullName evidence="1">Uncharacterized protein</fullName>
    </submittedName>
</protein>
<name>A0ABX6RB60_PSEMX</name>
<sequence length="195" mass="20928">MAAVMGGNPFTNAEKILFKTLPDGDWRKFVGSSNNDPQQGGGARDLRFNGIQNFQAIASSLFPNAQQVTRTRNGVQSVETVFEGKLRYGPGAQQVDDAVFEPPTTARPLEWRFTQVSSQAAISSATPQAVPGDQDVLILIQYQQPGELVAVFSTLNTLPPGQIATFIKQVCAIPRPVGHAAAGYFDLVSGLNAHN</sequence>
<proteinExistence type="predicted"/>
<dbReference type="Proteomes" id="UP000515506">
    <property type="component" value="Chromosome"/>
</dbReference>
<reference evidence="1 2" key="1">
    <citation type="submission" date="2020-08" db="EMBL/GenBank/DDBJ databases">
        <title>Streptomycin resistant and MDR strain, P. mexicana.</title>
        <authorList>
            <person name="Ganesh-kumar S."/>
            <person name="Zhe T."/>
            <person name="Yu Z."/>
            <person name="Min Y."/>
        </authorList>
    </citation>
    <scope>NUCLEOTIDE SEQUENCE [LARGE SCALE GENOMIC DNA]</scope>
    <source>
        <strain evidence="1 2">GTZY</strain>
    </source>
</reference>
<evidence type="ECO:0000313" key="2">
    <source>
        <dbReference type="Proteomes" id="UP000515506"/>
    </source>
</evidence>